<evidence type="ECO:0000313" key="1">
    <source>
        <dbReference type="EMBL" id="MFL9836102.1"/>
    </source>
</evidence>
<gene>
    <name evidence="1" type="ORF">ABS768_01240</name>
</gene>
<organism evidence="1 2">
    <name type="scientific">Flavobacterium rhizophilum</name>
    <dbReference type="NCBI Taxonomy" id="3163296"/>
    <lineage>
        <taxon>Bacteria</taxon>
        <taxon>Pseudomonadati</taxon>
        <taxon>Bacteroidota</taxon>
        <taxon>Flavobacteriia</taxon>
        <taxon>Flavobacteriales</taxon>
        <taxon>Flavobacteriaceae</taxon>
        <taxon>Flavobacterium</taxon>
    </lineage>
</organism>
<evidence type="ECO:0000313" key="2">
    <source>
        <dbReference type="Proteomes" id="UP001629059"/>
    </source>
</evidence>
<name>A0ABW8Y8I2_9FLAO</name>
<comment type="caution">
    <text evidence="1">The sequence shown here is derived from an EMBL/GenBank/DDBJ whole genome shotgun (WGS) entry which is preliminary data.</text>
</comment>
<sequence>MAVKLFTIGDSISQGFMSGAAAKTNQCYSTILASILEAENYHFPSWEKGGIPIDLETVFRKLEDKLDTDIKGPIEWVRATSIISKYLDDVEDYYERGDGALHKSIESKPFHNVAIRGFDISNSWQLTPNLCKQIIDESKDNNDDRLGLVNESFHRTAFKVLASGNQQNFTQLDWLEHHHKNEGVENLVLWLGANNALGTVLDLKIRQTSIDGTAFPLGPDKVSYRERLSKEWNLWHPEDFRKEYSFMLDKVIDIMTENPNSTDYKVFIATVPLVTICPLIKAVDKYERTDKYVENWPVNESNPAPMGIEELPAPVSNDPVSYAKYYPYFLFEDNFDMTLNHLNQNEVVHIDNCIRRYNRIIQELVALANERIGEKRFYLVDIATSLSRIALKRNNYNPNYVYPEYFRFCYPRIDSKYYGVNRNKEIKSGGLFSLDGVHPTAIGQGIIAYEFLKVMSKAGVYSGDIEKAIDWADIFRNDTLYSKPIGLLGEIYDNPNLKKWLFKMFSKTWEHKKY</sequence>
<dbReference type="RefSeq" id="WP_408073090.1">
    <property type="nucleotide sequence ID" value="NZ_JBELQB010000001.1"/>
</dbReference>
<dbReference type="Gene3D" id="3.40.50.1110">
    <property type="entry name" value="SGNH hydrolase"/>
    <property type="match status" value="1"/>
</dbReference>
<accession>A0ABW8Y8I2</accession>
<keyword evidence="2" id="KW-1185">Reference proteome</keyword>
<reference evidence="1 2" key="1">
    <citation type="submission" date="2024-06" db="EMBL/GenBank/DDBJ databases">
        <authorList>
            <person name="Kaempfer P."/>
            <person name="Viver T."/>
        </authorList>
    </citation>
    <scope>NUCLEOTIDE SEQUENCE [LARGE SCALE GENOMIC DNA]</scope>
    <source>
        <strain evidence="1 2">ST-75</strain>
    </source>
</reference>
<dbReference type="InterPro" id="IPR036514">
    <property type="entry name" value="SGNH_hydro_sf"/>
</dbReference>
<evidence type="ECO:0008006" key="3">
    <source>
        <dbReference type="Google" id="ProtNLM"/>
    </source>
</evidence>
<dbReference type="SUPFAM" id="SSF52266">
    <property type="entry name" value="SGNH hydrolase"/>
    <property type="match status" value="1"/>
</dbReference>
<dbReference type="EMBL" id="JBELQB010000001">
    <property type="protein sequence ID" value="MFL9836102.1"/>
    <property type="molecule type" value="Genomic_DNA"/>
</dbReference>
<proteinExistence type="predicted"/>
<protein>
    <recommendedName>
        <fullName evidence="3">GDSL-like lipase/acylhydrolase family protein</fullName>
    </recommendedName>
</protein>
<dbReference type="Proteomes" id="UP001629059">
    <property type="component" value="Unassembled WGS sequence"/>
</dbReference>